<name>A0ABQ7E1F8_BRACR</name>
<protein>
    <submittedName>
        <fullName evidence="1">Uncharacterized protein</fullName>
    </submittedName>
</protein>
<dbReference type="Proteomes" id="UP000266723">
    <property type="component" value="Unassembled WGS sequence"/>
</dbReference>
<keyword evidence="2" id="KW-1185">Reference proteome</keyword>
<reference evidence="1 2" key="1">
    <citation type="journal article" date="2020" name="BMC Genomics">
        <title>Intraspecific diversification of the crop wild relative Brassica cretica Lam. using demographic model selection.</title>
        <authorList>
            <person name="Kioukis A."/>
            <person name="Michalopoulou V.A."/>
            <person name="Briers L."/>
            <person name="Pirintsos S."/>
            <person name="Studholme D.J."/>
            <person name="Pavlidis P."/>
            <person name="Sarris P.F."/>
        </authorList>
    </citation>
    <scope>NUCLEOTIDE SEQUENCE [LARGE SCALE GENOMIC DNA]</scope>
    <source>
        <strain evidence="2">cv. PFS-1207/04</strain>
    </source>
</reference>
<gene>
    <name evidence="1" type="ORF">DY000_02031182</name>
</gene>
<evidence type="ECO:0000313" key="2">
    <source>
        <dbReference type="Proteomes" id="UP000266723"/>
    </source>
</evidence>
<proteinExistence type="predicted"/>
<accession>A0ABQ7E1F8</accession>
<sequence length="218" mass="25260">MFPQASATSRNAEDWFRFRMPRFVLEMFAGLKMLCGVRTEGSRKFVPEKRHPPILCFVRQIADYRLAVRLLERWSLNWFCMKVVLSFIAKDVVGKGLNHGTFVLIPKPCQVSRSFHVLRWPMGVENDLCFRETKPKSLDPEPVQSLSRLFPARIYLREVKRRSQRSTMIVNRKCQSSDVSADFTGRVSALISIFGEISLDLLMEFYQGSSRLSLIVDF</sequence>
<organism evidence="1 2">
    <name type="scientific">Brassica cretica</name>
    <name type="common">Mustard</name>
    <dbReference type="NCBI Taxonomy" id="69181"/>
    <lineage>
        <taxon>Eukaryota</taxon>
        <taxon>Viridiplantae</taxon>
        <taxon>Streptophyta</taxon>
        <taxon>Embryophyta</taxon>
        <taxon>Tracheophyta</taxon>
        <taxon>Spermatophyta</taxon>
        <taxon>Magnoliopsida</taxon>
        <taxon>eudicotyledons</taxon>
        <taxon>Gunneridae</taxon>
        <taxon>Pentapetalae</taxon>
        <taxon>rosids</taxon>
        <taxon>malvids</taxon>
        <taxon>Brassicales</taxon>
        <taxon>Brassicaceae</taxon>
        <taxon>Brassiceae</taxon>
        <taxon>Brassica</taxon>
    </lineage>
</organism>
<dbReference type="EMBL" id="QGKV02000649">
    <property type="protein sequence ID" value="KAF3583064.1"/>
    <property type="molecule type" value="Genomic_DNA"/>
</dbReference>
<comment type="caution">
    <text evidence="1">The sequence shown here is derived from an EMBL/GenBank/DDBJ whole genome shotgun (WGS) entry which is preliminary data.</text>
</comment>
<evidence type="ECO:0000313" key="1">
    <source>
        <dbReference type="EMBL" id="KAF3583064.1"/>
    </source>
</evidence>